<evidence type="ECO:0000256" key="4">
    <source>
        <dbReference type="ARBA" id="ARBA00022741"/>
    </source>
</evidence>
<reference evidence="9 10" key="1">
    <citation type="submission" date="2013-02" db="EMBL/GenBank/DDBJ databases">
        <title>Whole genome shotgun sequence of Gordonia malaquae NBRC 108250.</title>
        <authorList>
            <person name="Yoshida I."/>
            <person name="Hosoyama A."/>
            <person name="Tsuchikane K."/>
            <person name="Ando Y."/>
            <person name="Baba S."/>
            <person name="Ohji S."/>
            <person name="Hamada M."/>
            <person name="Tamura T."/>
            <person name="Yamazoe A."/>
            <person name="Yamazaki S."/>
            <person name="Fujita N."/>
        </authorList>
    </citation>
    <scope>NUCLEOTIDE SEQUENCE [LARGE SCALE GENOMIC DNA]</scope>
    <source>
        <strain evidence="9 10">NBRC 108250</strain>
    </source>
</reference>
<dbReference type="OrthoDB" id="9796385at2"/>
<dbReference type="Gene3D" id="1.10.510.10">
    <property type="entry name" value="Transferase(Phosphotransferase) domain 1"/>
    <property type="match status" value="1"/>
</dbReference>
<name>M3T9X2_GORML</name>
<evidence type="ECO:0000256" key="5">
    <source>
        <dbReference type="ARBA" id="ARBA00022777"/>
    </source>
</evidence>
<keyword evidence="10" id="KW-1185">Reference proteome</keyword>
<keyword evidence="5 9" id="KW-0418">Kinase</keyword>
<dbReference type="AlphaFoldDB" id="M3T9X2"/>
<feature type="region of interest" description="Disordered" evidence="7">
    <location>
        <begin position="279"/>
        <end position="306"/>
    </location>
</feature>
<organism evidence="9 10">
    <name type="scientific">Gordonia malaquae NBRC 108250</name>
    <dbReference type="NCBI Taxonomy" id="1223542"/>
    <lineage>
        <taxon>Bacteria</taxon>
        <taxon>Bacillati</taxon>
        <taxon>Actinomycetota</taxon>
        <taxon>Actinomycetes</taxon>
        <taxon>Mycobacteriales</taxon>
        <taxon>Gordoniaceae</taxon>
        <taxon>Gordonia</taxon>
    </lineage>
</organism>
<dbReference type="SUPFAM" id="SSF56112">
    <property type="entry name" value="Protein kinase-like (PK-like)"/>
    <property type="match status" value="1"/>
</dbReference>
<sequence>MLSARIGASFAGREVIKLLGSGGMGEVYLVRNVHLNRLEALKVAPFVAGAVSADRFAAEAAVMAALDHPSIATVYEAGIDGGLSWFLMQYLPGADLDKAERLSIVDLCTVALDVGAALDYAHAQGVIHRDVKPANIHIATARDGRIEKATILDFGVAKVISATGLTEISSFVGTLGYASPESIAGDAADSVVDQYSFACTMFELLTGELPFPHATLAALIAAHTNAPIPRISDTYPRYRAADPVFARALAKNPSDRYPSCGEFAQALARALRPASHRRSGDFAVGVDGHDQQRQQSRNQRERRPLRRTYIRRRVAAGIAVSAVLAAAGVGYLVAHDPGRSVQDRTTTGDSFRREMTSPDSGAAEDTGSTWGLAIDPQGRSYAFRDYRTASSLAAAAQSRWGYDPRSWVLVSFTSGCAAIAAPTTAPDPATPGYVAATSFDRPSAQQAAIGQSEQRAGLPSHSVDTLCVGDYIK</sequence>
<feature type="compositionally biased region" description="Basic and acidic residues" evidence="7">
    <location>
        <begin position="287"/>
        <end position="302"/>
    </location>
</feature>
<dbReference type="Gene3D" id="3.30.200.20">
    <property type="entry name" value="Phosphorylase Kinase, domain 1"/>
    <property type="match status" value="1"/>
</dbReference>
<dbReference type="GO" id="GO:0004674">
    <property type="term" value="F:protein serine/threonine kinase activity"/>
    <property type="evidence" value="ECO:0007669"/>
    <property type="project" value="UniProtKB-KW"/>
</dbReference>
<evidence type="ECO:0000256" key="1">
    <source>
        <dbReference type="ARBA" id="ARBA00012513"/>
    </source>
</evidence>
<dbReference type="CDD" id="cd14014">
    <property type="entry name" value="STKc_PknB_like"/>
    <property type="match status" value="1"/>
</dbReference>
<feature type="domain" description="Protein kinase" evidence="8">
    <location>
        <begin position="13"/>
        <end position="268"/>
    </location>
</feature>
<dbReference type="SMART" id="SM00220">
    <property type="entry name" value="S_TKc"/>
    <property type="match status" value="1"/>
</dbReference>
<gene>
    <name evidence="9" type="ORF">GM1_002_01840</name>
</gene>
<evidence type="ECO:0000256" key="6">
    <source>
        <dbReference type="ARBA" id="ARBA00022840"/>
    </source>
</evidence>
<dbReference type="Pfam" id="PF00069">
    <property type="entry name" value="Pkinase"/>
    <property type="match status" value="1"/>
</dbReference>
<protein>
    <recommendedName>
        <fullName evidence="1">non-specific serine/threonine protein kinase</fullName>
        <ecNumber evidence="1">2.7.11.1</ecNumber>
    </recommendedName>
</protein>
<evidence type="ECO:0000256" key="2">
    <source>
        <dbReference type="ARBA" id="ARBA00022527"/>
    </source>
</evidence>
<dbReference type="EC" id="2.7.11.1" evidence="1"/>
<accession>M3T9X2</accession>
<proteinExistence type="predicted"/>
<evidence type="ECO:0000256" key="3">
    <source>
        <dbReference type="ARBA" id="ARBA00022679"/>
    </source>
</evidence>
<evidence type="ECO:0000313" key="10">
    <source>
        <dbReference type="Proteomes" id="UP000035009"/>
    </source>
</evidence>
<dbReference type="PANTHER" id="PTHR43289">
    <property type="entry name" value="MITOGEN-ACTIVATED PROTEIN KINASE KINASE KINASE 20-RELATED"/>
    <property type="match status" value="1"/>
</dbReference>
<dbReference type="PROSITE" id="PS50011">
    <property type="entry name" value="PROTEIN_KINASE_DOM"/>
    <property type="match status" value="1"/>
</dbReference>
<dbReference type="STRING" id="410332.SAMN04488550_3588"/>
<dbReference type="eggNOG" id="COG0515">
    <property type="taxonomic scope" value="Bacteria"/>
</dbReference>
<dbReference type="Proteomes" id="UP000035009">
    <property type="component" value="Unassembled WGS sequence"/>
</dbReference>
<evidence type="ECO:0000259" key="8">
    <source>
        <dbReference type="PROSITE" id="PS50011"/>
    </source>
</evidence>
<keyword evidence="4" id="KW-0547">Nucleotide-binding</keyword>
<dbReference type="GO" id="GO:0005524">
    <property type="term" value="F:ATP binding"/>
    <property type="evidence" value="ECO:0007669"/>
    <property type="project" value="UniProtKB-KW"/>
</dbReference>
<dbReference type="PANTHER" id="PTHR43289:SF6">
    <property type="entry name" value="SERINE_THREONINE-PROTEIN KINASE NEKL-3"/>
    <property type="match status" value="1"/>
</dbReference>
<feature type="region of interest" description="Disordered" evidence="7">
    <location>
        <begin position="339"/>
        <end position="370"/>
    </location>
</feature>
<comment type="caution">
    <text evidence="9">The sequence shown here is derived from an EMBL/GenBank/DDBJ whole genome shotgun (WGS) entry which is preliminary data.</text>
</comment>
<keyword evidence="3" id="KW-0808">Transferase</keyword>
<dbReference type="RefSeq" id="WP_008376044.1">
    <property type="nucleotide sequence ID" value="NZ_BAOP01000002.1"/>
</dbReference>
<evidence type="ECO:0000256" key="7">
    <source>
        <dbReference type="SAM" id="MobiDB-lite"/>
    </source>
</evidence>
<keyword evidence="2 9" id="KW-0723">Serine/threonine-protein kinase</keyword>
<dbReference type="EMBL" id="BAOP01000002">
    <property type="protein sequence ID" value="GAC78206.1"/>
    <property type="molecule type" value="Genomic_DNA"/>
</dbReference>
<keyword evidence="6" id="KW-0067">ATP-binding</keyword>
<dbReference type="InterPro" id="IPR000719">
    <property type="entry name" value="Prot_kinase_dom"/>
</dbReference>
<dbReference type="InterPro" id="IPR011009">
    <property type="entry name" value="Kinase-like_dom_sf"/>
</dbReference>
<evidence type="ECO:0000313" key="9">
    <source>
        <dbReference type="EMBL" id="GAC78206.1"/>
    </source>
</evidence>